<dbReference type="RefSeq" id="WP_179945290.1">
    <property type="nucleotide sequence ID" value="NZ_CYSB01000009.1"/>
</dbReference>
<dbReference type="SUPFAM" id="SSF52540">
    <property type="entry name" value="P-loop containing nucleoside triphosphate hydrolases"/>
    <property type="match status" value="1"/>
</dbReference>
<feature type="region of interest" description="Disordered" evidence="1">
    <location>
        <begin position="200"/>
        <end position="242"/>
    </location>
</feature>
<feature type="compositionally biased region" description="Basic and acidic residues" evidence="1">
    <location>
        <begin position="214"/>
        <end position="231"/>
    </location>
</feature>
<evidence type="ECO:0008006" key="6">
    <source>
        <dbReference type="Google" id="ProtNLM"/>
    </source>
</evidence>
<reference evidence="2 4" key="2">
    <citation type="submission" date="2015-09" db="EMBL/GenBank/DDBJ databases">
        <authorList>
            <person name="Rodrigo-Torres L."/>
            <person name="Arahal D.R."/>
        </authorList>
    </citation>
    <scope>NUCLEOTIDE SEQUENCE [LARGE SCALE GENOMIC DNA]</scope>
    <source>
        <strain evidence="2 4">CECT 5118</strain>
    </source>
</reference>
<organism evidence="3 5">
    <name type="scientific">Thalassovita autumnalis</name>
    <dbReference type="NCBI Taxonomy" id="2072972"/>
    <lineage>
        <taxon>Bacteria</taxon>
        <taxon>Pseudomonadati</taxon>
        <taxon>Pseudomonadota</taxon>
        <taxon>Alphaproteobacteria</taxon>
        <taxon>Rhodobacterales</taxon>
        <taxon>Roseobacteraceae</taxon>
        <taxon>Thalassovita</taxon>
    </lineage>
</organism>
<gene>
    <name evidence="2" type="ORF">TL5118_00750</name>
    <name evidence="3" type="ORF">TL5120_02618</name>
</gene>
<keyword evidence="4" id="KW-1185">Reference proteome</keyword>
<dbReference type="AlphaFoldDB" id="A0A0N7LUP7"/>
<dbReference type="Proteomes" id="UP000051887">
    <property type="component" value="Unassembled WGS sequence"/>
</dbReference>
<reference evidence="3 5" key="1">
    <citation type="submission" date="2015-09" db="EMBL/GenBank/DDBJ databases">
        <authorList>
            <consortium name="Swine Surveillance"/>
        </authorList>
    </citation>
    <scope>NUCLEOTIDE SEQUENCE [LARGE SCALE GENOMIC DNA]</scope>
    <source>
        <strain evidence="3 5">5120</strain>
    </source>
</reference>
<evidence type="ECO:0000256" key="1">
    <source>
        <dbReference type="SAM" id="MobiDB-lite"/>
    </source>
</evidence>
<evidence type="ECO:0000313" key="5">
    <source>
        <dbReference type="Proteomes" id="UP000051887"/>
    </source>
</evidence>
<protein>
    <recommendedName>
        <fullName evidence="6">Sulfotransferase family protein</fullName>
    </recommendedName>
</protein>
<evidence type="ECO:0000313" key="2">
    <source>
        <dbReference type="EMBL" id="CUH64090.1"/>
    </source>
</evidence>
<dbReference type="Proteomes" id="UP000051086">
    <property type="component" value="Unassembled WGS sequence"/>
</dbReference>
<evidence type="ECO:0000313" key="4">
    <source>
        <dbReference type="Proteomes" id="UP000051086"/>
    </source>
</evidence>
<dbReference type="InterPro" id="IPR027417">
    <property type="entry name" value="P-loop_NTPase"/>
</dbReference>
<evidence type="ECO:0000313" key="3">
    <source>
        <dbReference type="EMBL" id="CUH72821.1"/>
    </source>
</evidence>
<name>A0A0N7LUP7_9RHOB</name>
<proteinExistence type="predicted"/>
<accession>A0A0N7LUP7</accession>
<dbReference type="EMBL" id="CYSC01000034">
    <property type="protein sequence ID" value="CUH72821.1"/>
    <property type="molecule type" value="Genomic_DNA"/>
</dbReference>
<dbReference type="Gene3D" id="3.40.50.300">
    <property type="entry name" value="P-loop containing nucleotide triphosphate hydrolases"/>
    <property type="match status" value="1"/>
</dbReference>
<sequence>MSRLRVVNLGLPKSGTTTVARALRRASLHTADYRIRTGQSKDNHILGDFVGQLVYEAFFRTGDPLAYLDEFDAFSELSVLRKGLSLWPQMDFAVIDAIRQNHPGVKFFASWRPVAEISDSMSRWSNLTSERLPKNQIPGLPRGFGGADGERQRWIAGHYDHLDQIFAGSEDFLRLDVGAEDARQQLADFIGRDVPWWGHLNRNPVRVETPDQDDTGRDDTGQDTSDRHDNDTPTGDTDTEAV</sequence>
<dbReference type="EMBL" id="CYSB01000009">
    <property type="protein sequence ID" value="CUH64090.1"/>
    <property type="molecule type" value="Genomic_DNA"/>
</dbReference>